<dbReference type="PROSITE" id="PS00344">
    <property type="entry name" value="GATA_ZN_FINGER_1"/>
    <property type="match status" value="1"/>
</dbReference>
<dbReference type="Pfam" id="PF00320">
    <property type="entry name" value="GATA"/>
    <property type="match status" value="2"/>
</dbReference>
<evidence type="ECO:0000256" key="5">
    <source>
        <dbReference type="ARBA" id="ARBA00023063"/>
    </source>
</evidence>
<keyword evidence="12" id="KW-1185">Reference proteome</keyword>
<dbReference type="InterPro" id="IPR013088">
    <property type="entry name" value="Znf_NHR/GATA"/>
</dbReference>
<comment type="caution">
    <text evidence="11">The sequence shown here is derived from an EMBL/GenBank/DDBJ whole genome shotgun (WGS) entry which is preliminary data.</text>
</comment>
<keyword evidence="3 7" id="KW-0863">Zinc-finger</keyword>
<evidence type="ECO:0000256" key="2">
    <source>
        <dbReference type="ARBA" id="ARBA00022723"/>
    </source>
</evidence>
<dbReference type="CDD" id="cd00202">
    <property type="entry name" value="ZnF_GATA"/>
    <property type="match status" value="1"/>
</dbReference>
<feature type="region of interest" description="Disordered" evidence="8">
    <location>
        <begin position="442"/>
        <end position="549"/>
    </location>
</feature>
<feature type="domain" description="C2H2-type" evidence="10">
    <location>
        <begin position="11"/>
        <end position="39"/>
    </location>
</feature>
<feature type="domain" description="GATA-type" evidence="9">
    <location>
        <begin position="395"/>
        <end position="448"/>
    </location>
</feature>
<keyword evidence="2" id="KW-0479">Metal-binding</keyword>
<dbReference type="SMART" id="SM00401">
    <property type="entry name" value="ZnF_GATA"/>
    <property type="match status" value="2"/>
</dbReference>
<evidence type="ECO:0000256" key="6">
    <source>
        <dbReference type="ARBA" id="ARBA00023242"/>
    </source>
</evidence>
<evidence type="ECO:0000256" key="7">
    <source>
        <dbReference type="PROSITE-ProRule" id="PRU00042"/>
    </source>
</evidence>
<feature type="compositionally biased region" description="Polar residues" evidence="8">
    <location>
        <begin position="335"/>
        <end position="373"/>
    </location>
</feature>
<sequence length="549" mass="61629">MQRAVRKEERRKCQYCDRVFSRVEHKVRHEKTTHMGERPHKCSHCSKAFSRSDNLLQHYRTVHGLDGGPPHNGERSRGGRRKTTGTLVNSPYLDGIETYAGNDDHGHSDELSPGLDSNSNARSPGQDSLELDRLAGNDPDQPEDQESEDEQNEKIDEDVEDQEQMDLQPDVNAEGSSSIRHPQVVCYRCNESITQTPLRDRDNRPICEICLDQLRESPTTPGASSSHLQCRNCHATQTSKWRKDENGDLACSACYLYFRKHKRNRPRKLQDLKDMKSCYYCNTYLGYVPTLDENGHTRCAACDDPSQRPLVKADSSASVLQTAEQPDLSDDGTPQLASIPTQGTSWQAINRNTSAEPTVNRTNQRATSPGQHKSQSEPAKRSSAGTIATGVPEEEYYDQSCANCQTAETSIWKVDIVGRRICNACYQYYEIHGVNRPPYLRKEHLPERSRSRTRDETTSGEAHHPSTVASSKGTVDGQQERSSETAHEQDYKDDFDGKELRATADSAAGEEETKNKEYVSGQKNINESKDANKENSVKQGESKGAFRSD</sequence>
<dbReference type="Gene3D" id="3.30.50.10">
    <property type="entry name" value="Erythroid Transcription Factor GATA-1, subunit A"/>
    <property type="match status" value="2"/>
</dbReference>
<comment type="subcellular location">
    <subcellularLocation>
        <location evidence="1">Nucleus</location>
    </subcellularLocation>
</comment>
<feature type="compositionally biased region" description="Polar residues" evidence="8">
    <location>
        <begin position="315"/>
        <end position="324"/>
    </location>
</feature>
<reference evidence="11 12" key="1">
    <citation type="submission" date="2024-04" db="EMBL/GenBank/DDBJ databases">
        <title>Phyllosticta paracitricarpa is synonymous to the EU quarantine fungus P. citricarpa based on phylogenomic analyses.</title>
        <authorList>
            <consortium name="Lawrence Berkeley National Laboratory"/>
            <person name="Van Ingen-Buijs V.A."/>
            <person name="Van Westerhoven A.C."/>
            <person name="Haridas S."/>
            <person name="Skiadas P."/>
            <person name="Martin F."/>
            <person name="Groenewald J.Z."/>
            <person name="Crous P.W."/>
            <person name="Seidl M.F."/>
        </authorList>
    </citation>
    <scope>NUCLEOTIDE SEQUENCE [LARGE SCALE GENOMIC DNA]</scope>
    <source>
        <strain evidence="11 12">CBS 123374</strain>
    </source>
</reference>
<feature type="region of interest" description="Disordered" evidence="8">
    <location>
        <begin position="61"/>
        <end position="177"/>
    </location>
</feature>
<feature type="domain" description="C2H2-type" evidence="10">
    <location>
        <begin position="40"/>
        <end position="76"/>
    </location>
</feature>
<evidence type="ECO:0000313" key="11">
    <source>
        <dbReference type="EMBL" id="KAK8240342.1"/>
    </source>
</evidence>
<dbReference type="PROSITE" id="PS50157">
    <property type="entry name" value="ZINC_FINGER_C2H2_2"/>
    <property type="match status" value="2"/>
</dbReference>
<evidence type="ECO:0000256" key="1">
    <source>
        <dbReference type="ARBA" id="ARBA00004123"/>
    </source>
</evidence>
<accession>A0ABR1YVW3</accession>
<dbReference type="PANTHER" id="PTHR10071:SF281">
    <property type="entry name" value="BOX A-BINDING FACTOR-RELATED"/>
    <property type="match status" value="1"/>
</dbReference>
<protein>
    <submittedName>
        <fullName evidence="11">Uncharacterized protein</fullName>
    </submittedName>
</protein>
<dbReference type="SUPFAM" id="SSF57716">
    <property type="entry name" value="Glucocorticoid receptor-like (DNA-binding domain)"/>
    <property type="match status" value="2"/>
</dbReference>
<dbReference type="SMART" id="SM00355">
    <property type="entry name" value="ZnF_C2H2"/>
    <property type="match status" value="2"/>
</dbReference>
<keyword evidence="5" id="KW-0534">Nitrate assimilation</keyword>
<evidence type="ECO:0000313" key="12">
    <source>
        <dbReference type="Proteomes" id="UP001492380"/>
    </source>
</evidence>
<evidence type="ECO:0000256" key="3">
    <source>
        <dbReference type="ARBA" id="ARBA00022771"/>
    </source>
</evidence>
<feature type="compositionally biased region" description="Basic and acidic residues" evidence="8">
    <location>
        <begin position="442"/>
        <end position="464"/>
    </location>
</feature>
<feature type="compositionally biased region" description="Basic and acidic residues" evidence="8">
    <location>
        <begin position="478"/>
        <end position="502"/>
    </location>
</feature>
<dbReference type="Proteomes" id="UP001492380">
    <property type="component" value="Unassembled WGS sequence"/>
</dbReference>
<feature type="compositionally biased region" description="Polar residues" evidence="8">
    <location>
        <begin position="115"/>
        <end position="126"/>
    </location>
</feature>
<dbReference type="PROSITE" id="PS50114">
    <property type="entry name" value="GATA_ZN_FINGER_2"/>
    <property type="match status" value="2"/>
</dbReference>
<evidence type="ECO:0000256" key="8">
    <source>
        <dbReference type="SAM" id="MobiDB-lite"/>
    </source>
</evidence>
<feature type="compositionally biased region" description="Basic and acidic residues" evidence="8">
    <location>
        <begin position="526"/>
        <end position="549"/>
    </location>
</feature>
<dbReference type="InterPro" id="IPR039355">
    <property type="entry name" value="Transcription_factor_GATA"/>
</dbReference>
<organism evidence="11 12">
    <name type="scientific">Phyllosticta capitalensis</name>
    <dbReference type="NCBI Taxonomy" id="121624"/>
    <lineage>
        <taxon>Eukaryota</taxon>
        <taxon>Fungi</taxon>
        <taxon>Dikarya</taxon>
        <taxon>Ascomycota</taxon>
        <taxon>Pezizomycotina</taxon>
        <taxon>Dothideomycetes</taxon>
        <taxon>Dothideomycetes incertae sedis</taxon>
        <taxon>Botryosphaeriales</taxon>
        <taxon>Phyllostictaceae</taxon>
        <taxon>Phyllosticta</taxon>
    </lineage>
</organism>
<dbReference type="EMBL" id="JBBWRZ010000003">
    <property type="protein sequence ID" value="KAK8240342.1"/>
    <property type="molecule type" value="Genomic_DNA"/>
</dbReference>
<feature type="region of interest" description="Disordered" evidence="8">
    <location>
        <begin position="313"/>
        <end position="385"/>
    </location>
</feature>
<dbReference type="InterPro" id="IPR013087">
    <property type="entry name" value="Znf_C2H2_type"/>
</dbReference>
<evidence type="ECO:0000256" key="4">
    <source>
        <dbReference type="ARBA" id="ARBA00022833"/>
    </source>
</evidence>
<keyword evidence="4" id="KW-0862">Zinc</keyword>
<feature type="compositionally biased region" description="Polar residues" evidence="8">
    <location>
        <begin position="467"/>
        <end position="477"/>
    </location>
</feature>
<dbReference type="PROSITE" id="PS00028">
    <property type="entry name" value="ZINC_FINGER_C2H2_1"/>
    <property type="match status" value="2"/>
</dbReference>
<feature type="domain" description="GATA-type" evidence="9">
    <location>
        <begin position="224"/>
        <end position="266"/>
    </location>
</feature>
<dbReference type="PANTHER" id="PTHR10071">
    <property type="entry name" value="TRANSCRIPTION FACTOR GATA FAMILY MEMBER"/>
    <property type="match status" value="1"/>
</dbReference>
<proteinExistence type="predicted"/>
<dbReference type="InterPro" id="IPR000679">
    <property type="entry name" value="Znf_GATA"/>
</dbReference>
<name>A0ABR1YVW3_9PEZI</name>
<evidence type="ECO:0000259" key="9">
    <source>
        <dbReference type="PROSITE" id="PS50114"/>
    </source>
</evidence>
<gene>
    <name evidence="11" type="ORF">HDK90DRAFT_180805</name>
</gene>
<dbReference type="InterPro" id="IPR036236">
    <property type="entry name" value="Znf_C2H2_sf"/>
</dbReference>
<dbReference type="SUPFAM" id="SSF57667">
    <property type="entry name" value="beta-beta-alpha zinc fingers"/>
    <property type="match status" value="1"/>
</dbReference>
<dbReference type="Gene3D" id="3.30.160.60">
    <property type="entry name" value="Classic Zinc Finger"/>
    <property type="match status" value="1"/>
</dbReference>
<evidence type="ECO:0000259" key="10">
    <source>
        <dbReference type="PROSITE" id="PS50157"/>
    </source>
</evidence>
<keyword evidence="6" id="KW-0539">Nucleus</keyword>
<feature type="compositionally biased region" description="Acidic residues" evidence="8">
    <location>
        <begin position="140"/>
        <end position="164"/>
    </location>
</feature>